<gene>
    <name evidence="2" type="ORF">CCHR01_08327</name>
</gene>
<sequence length="76" mass="7866">MVCARGLEERCPWAGYLGPRSGSSWREEKGMGMGPWAMGMGTGMGMGMDTADSGQDSGHGRAAAEGCGRLRAGRGI</sequence>
<feature type="region of interest" description="Disordered" evidence="1">
    <location>
        <begin position="18"/>
        <end position="76"/>
    </location>
</feature>
<organism evidence="2 3">
    <name type="scientific">Colletotrichum chrysophilum</name>
    <dbReference type="NCBI Taxonomy" id="1836956"/>
    <lineage>
        <taxon>Eukaryota</taxon>
        <taxon>Fungi</taxon>
        <taxon>Dikarya</taxon>
        <taxon>Ascomycota</taxon>
        <taxon>Pezizomycotina</taxon>
        <taxon>Sordariomycetes</taxon>
        <taxon>Hypocreomycetidae</taxon>
        <taxon>Glomerellales</taxon>
        <taxon>Glomerellaceae</taxon>
        <taxon>Colletotrichum</taxon>
        <taxon>Colletotrichum gloeosporioides species complex</taxon>
    </lineage>
</organism>
<protein>
    <submittedName>
        <fullName evidence="2">Uncharacterized protein</fullName>
    </submittedName>
</protein>
<evidence type="ECO:0000256" key="1">
    <source>
        <dbReference type="SAM" id="MobiDB-lite"/>
    </source>
</evidence>
<dbReference type="EMBL" id="JAQOWY010000154">
    <property type="protein sequence ID" value="KAK1849061.1"/>
    <property type="molecule type" value="Genomic_DNA"/>
</dbReference>
<dbReference type="AlphaFoldDB" id="A0AAD9ELK5"/>
<keyword evidence="3" id="KW-1185">Reference proteome</keyword>
<reference evidence="2" key="1">
    <citation type="submission" date="2023-01" db="EMBL/GenBank/DDBJ databases">
        <title>Colletotrichum chrysophilum M932 genome sequence.</title>
        <authorList>
            <person name="Baroncelli R."/>
        </authorList>
    </citation>
    <scope>NUCLEOTIDE SEQUENCE</scope>
    <source>
        <strain evidence="2">M932</strain>
    </source>
</reference>
<comment type="caution">
    <text evidence="2">The sequence shown here is derived from an EMBL/GenBank/DDBJ whole genome shotgun (WGS) entry which is preliminary data.</text>
</comment>
<evidence type="ECO:0000313" key="3">
    <source>
        <dbReference type="Proteomes" id="UP001243330"/>
    </source>
</evidence>
<proteinExistence type="predicted"/>
<name>A0AAD9ELK5_9PEZI</name>
<evidence type="ECO:0000313" key="2">
    <source>
        <dbReference type="EMBL" id="KAK1849061.1"/>
    </source>
</evidence>
<dbReference type="Proteomes" id="UP001243330">
    <property type="component" value="Unassembled WGS sequence"/>
</dbReference>
<accession>A0AAD9ELK5</accession>